<comment type="caution">
    <text evidence="5">The sequence shown here is derived from an EMBL/GenBank/DDBJ whole genome shotgun (WGS) entry which is preliminary data.</text>
</comment>
<name>A0A4Q2DJU4_9AGAR</name>
<feature type="active site" description="Nucleophile" evidence="1">
    <location>
        <position position="255"/>
    </location>
</feature>
<dbReference type="PANTHER" id="PTHR10188:SF43">
    <property type="entry name" value="ASPARAGINASE (EUROFUNG)"/>
    <property type="match status" value="1"/>
</dbReference>
<dbReference type="CDD" id="cd04701">
    <property type="entry name" value="Asparaginase_2"/>
    <property type="match status" value="1"/>
</dbReference>
<feature type="site" description="Cleavage; by autolysis" evidence="3">
    <location>
        <begin position="254"/>
        <end position="255"/>
    </location>
</feature>
<evidence type="ECO:0000256" key="3">
    <source>
        <dbReference type="PIRSR" id="PIRSR600246-3"/>
    </source>
</evidence>
<dbReference type="InterPro" id="IPR029055">
    <property type="entry name" value="Ntn_hydrolases_N"/>
</dbReference>
<dbReference type="AlphaFoldDB" id="A0A4Q2DJU4"/>
<dbReference type="PANTHER" id="PTHR10188">
    <property type="entry name" value="L-ASPARAGINASE"/>
    <property type="match status" value="1"/>
</dbReference>
<feature type="region of interest" description="Disordered" evidence="4">
    <location>
        <begin position="191"/>
        <end position="210"/>
    </location>
</feature>
<dbReference type="Proteomes" id="UP000290288">
    <property type="component" value="Unassembled WGS sequence"/>
</dbReference>
<dbReference type="Pfam" id="PF01112">
    <property type="entry name" value="Asparaginase_2"/>
    <property type="match status" value="2"/>
</dbReference>
<dbReference type="SUPFAM" id="SSF56235">
    <property type="entry name" value="N-terminal nucleophile aminohydrolases (Ntn hydrolases)"/>
    <property type="match status" value="1"/>
</dbReference>
<feature type="binding site" evidence="2">
    <location>
        <begin position="283"/>
        <end position="286"/>
    </location>
    <ligand>
        <name>substrate</name>
    </ligand>
</feature>
<dbReference type="EMBL" id="SDEE01000199">
    <property type="protein sequence ID" value="RXW19472.1"/>
    <property type="molecule type" value="Genomic_DNA"/>
</dbReference>
<protein>
    <recommendedName>
        <fullName evidence="7">Asparaginase</fullName>
    </recommendedName>
</protein>
<feature type="binding site" evidence="2">
    <location>
        <begin position="348"/>
        <end position="351"/>
    </location>
    <ligand>
        <name>substrate</name>
    </ligand>
</feature>
<proteinExistence type="predicted"/>
<evidence type="ECO:0000313" key="6">
    <source>
        <dbReference type="Proteomes" id="UP000290288"/>
    </source>
</evidence>
<evidence type="ECO:0000256" key="1">
    <source>
        <dbReference type="PIRSR" id="PIRSR600246-1"/>
    </source>
</evidence>
<evidence type="ECO:0000256" key="2">
    <source>
        <dbReference type="PIRSR" id="PIRSR600246-2"/>
    </source>
</evidence>
<gene>
    <name evidence="5" type="ORF">EST38_g6382</name>
</gene>
<dbReference type="STRING" id="2316362.A0A4Q2DJU4"/>
<dbReference type="GO" id="GO:0005737">
    <property type="term" value="C:cytoplasm"/>
    <property type="evidence" value="ECO:0007669"/>
    <property type="project" value="TreeGrafter"/>
</dbReference>
<reference evidence="5 6" key="1">
    <citation type="submission" date="2019-01" db="EMBL/GenBank/DDBJ databases">
        <title>Draft genome sequence of Psathyrella aberdarensis IHI B618.</title>
        <authorList>
            <person name="Buettner E."/>
            <person name="Kellner H."/>
        </authorList>
    </citation>
    <scope>NUCLEOTIDE SEQUENCE [LARGE SCALE GENOMIC DNA]</scope>
    <source>
        <strain evidence="5 6">IHI B618</strain>
    </source>
</reference>
<evidence type="ECO:0000313" key="5">
    <source>
        <dbReference type="EMBL" id="RXW19472.1"/>
    </source>
</evidence>
<dbReference type="OrthoDB" id="2262349at2759"/>
<evidence type="ECO:0000256" key="4">
    <source>
        <dbReference type="SAM" id="MobiDB-lite"/>
    </source>
</evidence>
<evidence type="ECO:0008006" key="7">
    <source>
        <dbReference type="Google" id="ProtNLM"/>
    </source>
</evidence>
<organism evidence="5 6">
    <name type="scientific">Candolleomyces aberdarensis</name>
    <dbReference type="NCBI Taxonomy" id="2316362"/>
    <lineage>
        <taxon>Eukaryota</taxon>
        <taxon>Fungi</taxon>
        <taxon>Dikarya</taxon>
        <taxon>Basidiomycota</taxon>
        <taxon>Agaricomycotina</taxon>
        <taxon>Agaricomycetes</taxon>
        <taxon>Agaricomycetidae</taxon>
        <taxon>Agaricales</taxon>
        <taxon>Agaricineae</taxon>
        <taxon>Psathyrellaceae</taxon>
        <taxon>Candolleomyces</taxon>
    </lineage>
</organism>
<sequence length="439" mass="47150">MNFSEKKSVTLATRSGDGVHDDNNIVLVIHGGAGTMSKETSTPAQRRAYKVALSNALKAGYAVLHDGGEAMDAAVAAVSVMEDNPLFNAGKGAVFNTAGKNELEASVMLSKSPSSHPAIPESRRGAALTLLTRTRNPSKLARTIYLHPELVDHAFISGSTAEKIGERLGEELVDPSYFFTEQRWREHRRGLGLPEEPIPNPTNGDYSESRRSADLIDLRDPEHQSNGVRTAVPSCVSNKNSGYPDLPLDSFPTGTVGAVALDVRGCIAAVTSTGGRTNKLPGRIGDTPLMGAGFWAEEWEHNGGDLRRSGQWMLLPSWLREMWDRFHGQSSDATREKTGKSAVGVSGTGDGDYFIRQSTASTLARRMQLAGESVEEASKQVVQDLFSDGGIGGVIALDNRGNVAMPLNCPGMYRGVVRADGIPKVAIFDDDVLEEIDND</sequence>
<dbReference type="Gene3D" id="3.60.20.30">
    <property type="entry name" value="(Glycosyl)asparaginase"/>
    <property type="match status" value="1"/>
</dbReference>
<keyword evidence="6" id="KW-1185">Reference proteome</keyword>
<dbReference type="GO" id="GO:0016787">
    <property type="term" value="F:hydrolase activity"/>
    <property type="evidence" value="ECO:0007669"/>
    <property type="project" value="InterPro"/>
</dbReference>
<dbReference type="InterPro" id="IPR000246">
    <property type="entry name" value="Peptidase_T2"/>
</dbReference>
<accession>A0A4Q2DJU4</accession>